<evidence type="ECO:0000256" key="3">
    <source>
        <dbReference type="ARBA" id="ARBA00023163"/>
    </source>
</evidence>
<dbReference type="SUPFAM" id="SSF46785">
    <property type="entry name" value="Winged helix' DNA-binding domain"/>
    <property type="match status" value="1"/>
</dbReference>
<dbReference type="PROSITE" id="PS50956">
    <property type="entry name" value="HTH_ASNC_2"/>
    <property type="match status" value="1"/>
</dbReference>
<dbReference type="Gene3D" id="3.30.70.920">
    <property type="match status" value="1"/>
</dbReference>
<gene>
    <name evidence="5" type="ORF">GGQ61_000558</name>
</gene>
<dbReference type="Pfam" id="PF13412">
    <property type="entry name" value="HTH_24"/>
    <property type="match status" value="1"/>
</dbReference>
<sequence>MTIALDDIDRSLIRLLRLDGRRPNSELAAEVGLSASACLRRIRMLEERGVIRGYTAIVAAPESEGRIIAIVRLTLEKQTEEYLRRFEAAVREHPEIEECYLMTGDVDYILRVSGASTADYEAIHTDILSRLPGVARIHSSLAMRNVLQQRPTRRKPAS</sequence>
<dbReference type="InterPro" id="IPR019887">
    <property type="entry name" value="Tscrpt_reg_AsnC/Lrp_C"/>
</dbReference>
<reference evidence="5 6" key="1">
    <citation type="submission" date="2020-08" db="EMBL/GenBank/DDBJ databases">
        <title>Genomic Encyclopedia of Type Strains, Phase IV (KMG-IV): sequencing the most valuable type-strain genomes for metagenomic binning, comparative biology and taxonomic classification.</title>
        <authorList>
            <person name="Goeker M."/>
        </authorList>
    </citation>
    <scope>NUCLEOTIDE SEQUENCE [LARGE SCALE GENOMIC DNA]</scope>
    <source>
        <strain evidence="5 6">DSM 21793</strain>
    </source>
</reference>
<keyword evidence="6" id="KW-1185">Reference proteome</keyword>
<evidence type="ECO:0000313" key="6">
    <source>
        <dbReference type="Proteomes" id="UP000530564"/>
    </source>
</evidence>
<name>A0A839ZWW2_9CAUL</name>
<dbReference type="InterPro" id="IPR019888">
    <property type="entry name" value="Tscrpt_reg_AsnC-like"/>
</dbReference>
<dbReference type="InterPro" id="IPR036390">
    <property type="entry name" value="WH_DNA-bd_sf"/>
</dbReference>
<dbReference type="PROSITE" id="PS00519">
    <property type="entry name" value="HTH_ASNC_1"/>
    <property type="match status" value="1"/>
</dbReference>
<feature type="domain" description="HTH asnC-type" evidence="4">
    <location>
        <begin position="5"/>
        <end position="67"/>
    </location>
</feature>
<dbReference type="AlphaFoldDB" id="A0A839ZWW2"/>
<protein>
    <submittedName>
        <fullName evidence="5">DNA-binding Lrp family transcriptional regulator</fullName>
    </submittedName>
</protein>
<dbReference type="GO" id="GO:0005829">
    <property type="term" value="C:cytosol"/>
    <property type="evidence" value="ECO:0007669"/>
    <property type="project" value="TreeGrafter"/>
</dbReference>
<dbReference type="PANTHER" id="PTHR30154:SF34">
    <property type="entry name" value="TRANSCRIPTIONAL REGULATOR AZLB"/>
    <property type="match status" value="1"/>
</dbReference>
<dbReference type="InterPro" id="IPR019885">
    <property type="entry name" value="Tscrpt_reg_HTH_AsnC-type_CS"/>
</dbReference>
<dbReference type="InterPro" id="IPR000485">
    <property type="entry name" value="AsnC-type_HTH_dom"/>
</dbReference>
<comment type="caution">
    <text evidence="5">The sequence shown here is derived from an EMBL/GenBank/DDBJ whole genome shotgun (WGS) entry which is preliminary data.</text>
</comment>
<dbReference type="CDD" id="cd00090">
    <property type="entry name" value="HTH_ARSR"/>
    <property type="match status" value="1"/>
</dbReference>
<evidence type="ECO:0000256" key="2">
    <source>
        <dbReference type="ARBA" id="ARBA00023125"/>
    </source>
</evidence>
<dbReference type="InterPro" id="IPR011991">
    <property type="entry name" value="ArsR-like_HTH"/>
</dbReference>
<accession>A0A839ZWW2</accession>
<dbReference type="InterPro" id="IPR011008">
    <property type="entry name" value="Dimeric_a/b-barrel"/>
</dbReference>
<keyword evidence="3" id="KW-0804">Transcription</keyword>
<dbReference type="Proteomes" id="UP000530564">
    <property type="component" value="Unassembled WGS sequence"/>
</dbReference>
<dbReference type="InterPro" id="IPR036388">
    <property type="entry name" value="WH-like_DNA-bd_sf"/>
</dbReference>
<dbReference type="GO" id="GO:0043565">
    <property type="term" value="F:sequence-specific DNA binding"/>
    <property type="evidence" value="ECO:0007669"/>
    <property type="project" value="InterPro"/>
</dbReference>
<dbReference type="Pfam" id="PF01037">
    <property type="entry name" value="AsnC_trans_reg"/>
    <property type="match status" value="1"/>
</dbReference>
<dbReference type="GO" id="GO:0043200">
    <property type="term" value="P:response to amino acid"/>
    <property type="evidence" value="ECO:0007669"/>
    <property type="project" value="TreeGrafter"/>
</dbReference>
<dbReference type="PANTHER" id="PTHR30154">
    <property type="entry name" value="LEUCINE-RESPONSIVE REGULATORY PROTEIN"/>
    <property type="match status" value="1"/>
</dbReference>
<organism evidence="5 6">
    <name type="scientific">Phenylobacterium haematophilum</name>
    <dbReference type="NCBI Taxonomy" id="98513"/>
    <lineage>
        <taxon>Bacteria</taxon>
        <taxon>Pseudomonadati</taxon>
        <taxon>Pseudomonadota</taxon>
        <taxon>Alphaproteobacteria</taxon>
        <taxon>Caulobacterales</taxon>
        <taxon>Caulobacteraceae</taxon>
        <taxon>Phenylobacterium</taxon>
    </lineage>
</organism>
<proteinExistence type="predicted"/>
<evidence type="ECO:0000256" key="1">
    <source>
        <dbReference type="ARBA" id="ARBA00023015"/>
    </source>
</evidence>
<dbReference type="EMBL" id="JACIDK010000001">
    <property type="protein sequence ID" value="MBB3889861.1"/>
    <property type="molecule type" value="Genomic_DNA"/>
</dbReference>
<dbReference type="GO" id="GO:0006355">
    <property type="term" value="P:regulation of DNA-templated transcription"/>
    <property type="evidence" value="ECO:0007669"/>
    <property type="project" value="UniProtKB-ARBA"/>
</dbReference>
<dbReference type="Gene3D" id="1.10.10.10">
    <property type="entry name" value="Winged helix-like DNA-binding domain superfamily/Winged helix DNA-binding domain"/>
    <property type="match status" value="1"/>
</dbReference>
<evidence type="ECO:0000313" key="5">
    <source>
        <dbReference type="EMBL" id="MBB3889861.1"/>
    </source>
</evidence>
<dbReference type="PRINTS" id="PR00033">
    <property type="entry name" value="HTHASNC"/>
</dbReference>
<dbReference type="SUPFAM" id="SSF54909">
    <property type="entry name" value="Dimeric alpha+beta barrel"/>
    <property type="match status" value="1"/>
</dbReference>
<keyword evidence="2 5" id="KW-0238">DNA-binding</keyword>
<evidence type="ECO:0000259" key="4">
    <source>
        <dbReference type="PROSITE" id="PS50956"/>
    </source>
</evidence>
<keyword evidence="1" id="KW-0805">Transcription regulation</keyword>
<dbReference type="RefSeq" id="WP_183769786.1">
    <property type="nucleotide sequence ID" value="NZ_JACIDK010000001.1"/>
</dbReference>
<dbReference type="SMART" id="SM00344">
    <property type="entry name" value="HTH_ASNC"/>
    <property type="match status" value="1"/>
</dbReference>